<name>A0A914VCE7_9BILA</name>
<feature type="transmembrane region" description="Helical" evidence="2">
    <location>
        <begin position="55"/>
        <end position="75"/>
    </location>
</feature>
<evidence type="ECO:0000313" key="4">
    <source>
        <dbReference type="WBParaSite" id="PSAMB.scaffold17741size1064.g37391.t1"/>
    </source>
</evidence>
<dbReference type="AlphaFoldDB" id="A0A914VCE7"/>
<dbReference type="WBParaSite" id="PSAMB.scaffold17741size1064.g37391.t1">
    <property type="protein sequence ID" value="PSAMB.scaffold17741size1064.g37391.t1"/>
    <property type="gene ID" value="PSAMB.scaffold17741size1064.g37391"/>
</dbReference>
<reference evidence="4" key="1">
    <citation type="submission" date="2022-11" db="UniProtKB">
        <authorList>
            <consortium name="WormBaseParasite"/>
        </authorList>
    </citation>
    <scope>IDENTIFICATION</scope>
</reference>
<keyword evidence="2" id="KW-1133">Transmembrane helix</keyword>
<dbReference type="Proteomes" id="UP000887566">
    <property type="component" value="Unplaced"/>
</dbReference>
<evidence type="ECO:0000313" key="3">
    <source>
        <dbReference type="Proteomes" id="UP000887566"/>
    </source>
</evidence>
<sequence length="110" mass="12105">MMKRAADGLTDRPTVAVNDSRRNRPAPDDCARRGVGDVLRATNARGQAIVKRPSFRSIPFAVAVVPIVFAAIGVYPSDRLRYGDSVGLDNASSFALLIRHHCQWFEILLI</sequence>
<evidence type="ECO:0000256" key="1">
    <source>
        <dbReference type="SAM" id="MobiDB-lite"/>
    </source>
</evidence>
<feature type="compositionally biased region" description="Basic and acidic residues" evidence="1">
    <location>
        <begin position="19"/>
        <end position="33"/>
    </location>
</feature>
<keyword evidence="2" id="KW-0812">Transmembrane</keyword>
<keyword evidence="2" id="KW-0472">Membrane</keyword>
<proteinExistence type="predicted"/>
<accession>A0A914VCE7</accession>
<protein>
    <submittedName>
        <fullName evidence="4">Uncharacterized protein</fullName>
    </submittedName>
</protein>
<keyword evidence="3" id="KW-1185">Reference proteome</keyword>
<feature type="compositionally biased region" description="Basic and acidic residues" evidence="1">
    <location>
        <begin position="1"/>
        <end position="10"/>
    </location>
</feature>
<feature type="region of interest" description="Disordered" evidence="1">
    <location>
        <begin position="1"/>
        <end position="33"/>
    </location>
</feature>
<evidence type="ECO:0000256" key="2">
    <source>
        <dbReference type="SAM" id="Phobius"/>
    </source>
</evidence>
<organism evidence="3 4">
    <name type="scientific">Plectus sambesii</name>
    <dbReference type="NCBI Taxonomy" id="2011161"/>
    <lineage>
        <taxon>Eukaryota</taxon>
        <taxon>Metazoa</taxon>
        <taxon>Ecdysozoa</taxon>
        <taxon>Nematoda</taxon>
        <taxon>Chromadorea</taxon>
        <taxon>Plectida</taxon>
        <taxon>Plectina</taxon>
        <taxon>Plectoidea</taxon>
        <taxon>Plectidae</taxon>
        <taxon>Plectus</taxon>
    </lineage>
</organism>